<evidence type="ECO:0000256" key="4">
    <source>
        <dbReference type="ARBA" id="ARBA00022525"/>
    </source>
</evidence>
<evidence type="ECO:0000256" key="2">
    <source>
        <dbReference type="ARBA" id="ARBA00004613"/>
    </source>
</evidence>
<sequence>MSSRDNDEPSHLPAPSLRVQSLPSSPCGSATNTTCICGNEDLRGRFQDCIVANCTGPDAISKSIH</sequence>
<protein>
    <recommendedName>
        <fullName evidence="10">CFEM domain-containing protein</fullName>
    </recommendedName>
</protein>
<dbReference type="InterPro" id="IPR008427">
    <property type="entry name" value="Extracellular_membr_CFEM_dom"/>
</dbReference>
<keyword evidence="5" id="KW-0325">Glycoprotein</keyword>
<name>A0A0C4EEY2_MAGP6</name>
<accession>A0A0C4EEY2</accession>
<evidence type="ECO:0000313" key="12">
    <source>
        <dbReference type="EnsemblFungi" id="MAPG_11314T0"/>
    </source>
</evidence>
<evidence type="ECO:0000256" key="6">
    <source>
        <dbReference type="ARBA" id="ARBA00022729"/>
    </source>
</evidence>
<gene>
    <name evidence="11" type="ORF">MAPG_11314</name>
</gene>
<dbReference type="VEuPathDB" id="FungiDB:MAPG_11314"/>
<evidence type="ECO:0000313" key="13">
    <source>
        <dbReference type="Proteomes" id="UP000011715"/>
    </source>
</evidence>
<evidence type="ECO:0000256" key="7">
    <source>
        <dbReference type="ARBA" id="ARBA00023157"/>
    </source>
</evidence>
<evidence type="ECO:0000256" key="3">
    <source>
        <dbReference type="ARBA" id="ARBA00010031"/>
    </source>
</evidence>
<evidence type="ECO:0000256" key="1">
    <source>
        <dbReference type="ARBA" id="ARBA00004589"/>
    </source>
</evidence>
<dbReference type="EMBL" id="ADBL01002785">
    <property type="status" value="NOT_ANNOTATED_CDS"/>
    <property type="molecule type" value="Genomic_DNA"/>
</dbReference>
<dbReference type="EnsemblFungi" id="MAPG_11314T0">
    <property type="protein sequence ID" value="MAPG_11314T0"/>
    <property type="gene ID" value="MAPG_11314"/>
</dbReference>
<evidence type="ECO:0000259" key="10">
    <source>
        <dbReference type="Pfam" id="PF05730"/>
    </source>
</evidence>
<evidence type="ECO:0000256" key="9">
    <source>
        <dbReference type="SAM" id="MobiDB-lite"/>
    </source>
</evidence>
<reference evidence="13" key="1">
    <citation type="submission" date="2010-05" db="EMBL/GenBank/DDBJ databases">
        <title>The genome sequence of Magnaporthe poae strain ATCC 64411.</title>
        <authorList>
            <person name="Ma L.-J."/>
            <person name="Dead R."/>
            <person name="Young S."/>
            <person name="Zeng Q."/>
            <person name="Koehrsen M."/>
            <person name="Alvarado L."/>
            <person name="Berlin A."/>
            <person name="Chapman S.B."/>
            <person name="Chen Z."/>
            <person name="Freedman E."/>
            <person name="Gellesch M."/>
            <person name="Goldberg J."/>
            <person name="Griggs A."/>
            <person name="Gujja S."/>
            <person name="Heilman E.R."/>
            <person name="Heiman D."/>
            <person name="Hepburn T."/>
            <person name="Howarth C."/>
            <person name="Jen D."/>
            <person name="Larson L."/>
            <person name="Mehta T."/>
            <person name="Neiman D."/>
            <person name="Pearson M."/>
            <person name="Roberts A."/>
            <person name="Saif S."/>
            <person name="Shea T."/>
            <person name="Shenoy N."/>
            <person name="Sisk P."/>
            <person name="Stolte C."/>
            <person name="Sykes S."/>
            <person name="Walk T."/>
            <person name="White J."/>
            <person name="Yandava C."/>
            <person name="Haas B."/>
            <person name="Nusbaum C."/>
            <person name="Birren B."/>
        </authorList>
    </citation>
    <scope>NUCLEOTIDE SEQUENCE [LARGE SCALE GENOMIC DNA]</scope>
    <source>
        <strain evidence="13">ATCC 64411 / 73-15</strain>
    </source>
</reference>
<keyword evidence="8" id="KW-0449">Lipoprotein</keyword>
<dbReference type="GO" id="GO:0098552">
    <property type="term" value="C:side of membrane"/>
    <property type="evidence" value="ECO:0007669"/>
    <property type="project" value="UniProtKB-KW"/>
</dbReference>
<reference evidence="12" key="4">
    <citation type="journal article" date="2015" name="G3 (Bethesda)">
        <title>Genome sequences of three phytopathogenic species of the Magnaporthaceae family of fungi.</title>
        <authorList>
            <person name="Okagaki L.H."/>
            <person name="Nunes C.C."/>
            <person name="Sailsbery J."/>
            <person name="Clay B."/>
            <person name="Brown D."/>
            <person name="John T."/>
            <person name="Oh Y."/>
            <person name="Young N."/>
            <person name="Fitzgerald M."/>
            <person name="Haas B.J."/>
            <person name="Zeng Q."/>
            <person name="Young S."/>
            <person name="Adiconis X."/>
            <person name="Fan L."/>
            <person name="Levin J.Z."/>
            <person name="Mitchell T.K."/>
            <person name="Okubara P.A."/>
            <person name="Farman M.L."/>
            <person name="Kohn L.M."/>
            <person name="Birren B."/>
            <person name="Ma L.-J."/>
            <person name="Dean R.A."/>
        </authorList>
    </citation>
    <scope>NUCLEOTIDE SEQUENCE</scope>
    <source>
        <strain evidence="12">ATCC 64411 / 73-15</strain>
    </source>
</reference>
<feature type="compositionally biased region" description="Basic and acidic residues" evidence="9">
    <location>
        <begin position="1"/>
        <end position="10"/>
    </location>
</feature>
<feature type="region of interest" description="Disordered" evidence="9">
    <location>
        <begin position="1"/>
        <end position="26"/>
    </location>
</feature>
<keyword evidence="7" id="KW-1015">Disulfide bond</keyword>
<feature type="domain" description="CFEM" evidence="10">
    <location>
        <begin position="20"/>
        <end position="59"/>
    </location>
</feature>
<comment type="similarity">
    <text evidence="3">Belongs to the RBT5 family.</text>
</comment>
<evidence type="ECO:0000256" key="5">
    <source>
        <dbReference type="ARBA" id="ARBA00022622"/>
    </source>
</evidence>
<reference evidence="12" key="5">
    <citation type="submission" date="2015-06" db="UniProtKB">
        <authorList>
            <consortium name="EnsemblFungi"/>
        </authorList>
    </citation>
    <scope>IDENTIFICATION</scope>
    <source>
        <strain evidence="12">ATCC 64411</strain>
    </source>
</reference>
<dbReference type="Pfam" id="PF05730">
    <property type="entry name" value="CFEM"/>
    <property type="match status" value="1"/>
</dbReference>
<dbReference type="EMBL" id="GL876980">
    <property type="protein sequence ID" value="KLU92368.1"/>
    <property type="molecule type" value="Genomic_DNA"/>
</dbReference>
<reference evidence="11" key="3">
    <citation type="submission" date="2011-03" db="EMBL/GenBank/DDBJ databases">
        <title>Annotation of Magnaporthe poae ATCC 64411.</title>
        <authorList>
            <person name="Ma L.-J."/>
            <person name="Dead R."/>
            <person name="Young S.K."/>
            <person name="Zeng Q."/>
            <person name="Gargeya S."/>
            <person name="Fitzgerald M."/>
            <person name="Haas B."/>
            <person name="Abouelleil A."/>
            <person name="Alvarado L."/>
            <person name="Arachchi H.M."/>
            <person name="Berlin A."/>
            <person name="Brown A."/>
            <person name="Chapman S.B."/>
            <person name="Chen Z."/>
            <person name="Dunbar C."/>
            <person name="Freedman E."/>
            <person name="Gearin G."/>
            <person name="Gellesch M."/>
            <person name="Goldberg J."/>
            <person name="Griggs A."/>
            <person name="Gujja S."/>
            <person name="Heiman D."/>
            <person name="Howarth C."/>
            <person name="Larson L."/>
            <person name="Lui A."/>
            <person name="MacDonald P.J.P."/>
            <person name="Mehta T."/>
            <person name="Montmayeur A."/>
            <person name="Murphy C."/>
            <person name="Neiman D."/>
            <person name="Pearson M."/>
            <person name="Priest M."/>
            <person name="Roberts A."/>
            <person name="Saif S."/>
            <person name="Shea T."/>
            <person name="Shenoy N."/>
            <person name="Sisk P."/>
            <person name="Stolte C."/>
            <person name="Sykes S."/>
            <person name="Yandava C."/>
            <person name="Wortman J."/>
            <person name="Nusbaum C."/>
            <person name="Birren B."/>
        </authorList>
    </citation>
    <scope>NUCLEOTIDE SEQUENCE</scope>
    <source>
        <strain evidence="11">ATCC 64411</strain>
    </source>
</reference>
<keyword evidence="5" id="KW-0472">Membrane</keyword>
<comment type="subcellular location">
    <subcellularLocation>
        <location evidence="1">Membrane</location>
        <topology evidence="1">Lipid-anchor</topology>
        <topology evidence="1">GPI-anchor</topology>
    </subcellularLocation>
    <subcellularLocation>
        <location evidence="2">Secreted</location>
    </subcellularLocation>
</comment>
<keyword evidence="4" id="KW-0964">Secreted</keyword>
<reference evidence="11" key="2">
    <citation type="submission" date="2010-05" db="EMBL/GenBank/DDBJ databases">
        <title>The Genome Sequence of Magnaporthe poae strain ATCC 64411.</title>
        <authorList>
            <consortium name="The Broad Institute Genome Sequencing Platform"/>
            <consortium name="Broad Institute Genome Sequencing Center for Infectious Disease"/>
            <person name="Ma L.-J."/>
            <person name="Dead R."/>
            <person name="Young S."/>
            <person name="Zeng Q."/>
            <person name="Koehrsen M."/>
            <person name="Alvarado L."/>
            <person name="Berlin A."/>
            <person name="Chapman S.B."/>
            <person name="Chen Z."/>
            <person name="Freedman E."/>
            <person name="Gellesch M."/>
            <person name="Goldberg J."/>
            <person name="Griggs A."/>
            <person name="Gujja S."/>
            <person name="Heilman E.R."/>
            <person name="Heiman D."/>
            <person name="Hepburn T."/>
            <person name="Howarth C."/>
            <person name="Jen D."/>
            <person name="Larson L."/>
            <person name="Mehta T."/>
            <person name="Neiman D."/>
            <person name="Pearson M."/>
            <person name="Roberts A."/>
            <person name="Saif S."/>
            <person name="Shea T."/>
            <person name="Shenoy N."/>
            <person name="Sisk P."/>
            <person name="Stolte C."/>
            <person name="Sykes S."/>
            <person name="Walk T."/>
            <person name="White J."/>
            <person name="Yandava C."/>
            <person name="Haas B."/>
            <person name="Nusbaum C."/>
            <person name="Birren B."/>
        </authorList>
    </citation>
    <scope>NUCLEOTIDE SEQUENCE</scope>
    <source>
        <strain evidence="11">ATCC 64411</strain>
    </source>
</reference>
<proteinExistence type="inferred from homology"/>
<keyword evidence="6" id="KW-0732">Signal</keyword>
<evidence type="ECO:0000256" key="8">
    <source>
        <dbReference type="ARBA" id="ARBA00023288"/>
    </source>
</evidence>
<keyword evidence="5" id="KW-0336">GPI-anchor</keyword>
<dbReference type="Proteomes" id="UP000011715">
    <property type="component" value="Unassembled WGS sequence"/>
</dbReference>
<keyword evidence="13" id="KW-1185">Reference proteome</keyword>
<organism evidence="12 13">
    <name type="scientific">Magnaporthiopsis poae (strain ATCC 64411 / 73-15)</name>
    <name type="common">Kentucky bluegrass fungus</name>
    <name type="synonym">Magnaporthe poae</name>
    <dbReference type="NCBI Taxonomy" id="644358"/>
    <lineage>
        <taxon>Eukaryota</taxon>
        <taxon>Fungi</taxon>
        <taxon>Dikarya</taxon>
        <taxon>Ascomycota</taxon>
        <taxon>Pezizomycotina</taxon>
        <taxon>Sordariomycetes</taxon>
        <taxon>Sordariomycetidae</taxon>
        <taxon>Magnaporthales</taxon>
        <taxon>Magnaporthaceae</taxon>
        <taxon>Magnaporthiopsis</taxon>
    </lineage>
</organism>
<evidence type="ECO:0000313" key="11">
    <source>
        <dbReference type="EMBL" id="KLU92368.1"/>
    </source>
</evidence>
<dbReference type="AlphaFoldDB" id="A0A0C4EEY2"/>
<dbReference type="GO" id="GO:0005576">
    <property type="term" value="C:extracellular region"/>
    <property type="evidence" value="ECO:0007669"/>
    <property type="project" value="UniProtKB-SubCell"/>
</dbReference>